<feature type="compositionally biased region" description="Acidic residues" evidence="1">
    <location>
        <begin position="411"/>
        <end position="423"/>
    </location>
</feature>
<feature type="compositionally biased region" description="Polar residues" evidence="1">
    <location>
        <begin position="289"/>
        <end position="305"/>
    </location>
</feature>
<feature type="compositionally biased region" description="Acidic residues" evidence="1">
    <location>
        <begin position="134"/>
        <end position="177"/>
    </location>
</feature>
<sequence length="446" mass="46057">MNVCSAIQTPFIFSQDLKTLRSVASNGLQALPLRVLADFRLPTSVARRKLNTREPASRPASWTGCRCRRVADPCATLYPPSSAPKKTRIPIPEREAPLAPEALNACHQIPQSSKHPSDESACIKPVQRVPPGETDTEEVPGLVSDDDEYEASDGHEGDEDEDEDEDDDEDNDDDSSDSGDGGDGNDEIPGLASDSDGGPPGLVSDDESPRGLEGDSDSGPPGLVSYESGSESGPLGLLSDDSEAEAEADNGPPGLVSDDAWETDDGPPGLVSDRDDDEDDAPSFKKTPVPNSKLTTAPKSKSANGSKAGEPINAKVVKESAAASRERETGGPAAPHKPPVRGSGHMISQPLPPPTKSAQPPAASTRGSASGTRGSTSASATGRSTFGAAAPQRPPAPAPTPAATDVPAAEDMPDLVSDSDDDLAPVGTGAWARQMASNRGGARKGR</sequence>
<feature type="region of interest" description="Disordered" evidence="1">
    <location>
        <begin position="109"/>
        <end position="446"/>
    </location>
</feature>
<evidence type="ECO:0000313" key="2">
    <source>
        <dbReference type="EMBL" id="RKO90044.1"/>
    </source>
</evidence>
<organism evidence="2 3">
    <name type="scientific">Blyttiomyces helicus</name>
    <dbReference type="NCBI Taxonomy" id="388810"/>
    <lineage>
        <taxon>Eukaryota</taxon>
        <taxon>Fungi</taxon>
        <taxon>Fungi incertae sedis</taxon>
        <taxon>Chytridiomycota</taxon>
        <taxon>Chytridiomycota incertae sedis</taxon>
        <taxon>Chytridiomycetes</taxon>
        <taxon>Chytridiomycetes incertae sedis</taxon>
        <taxon>Blyttiomyces</taxon>
    </lineage>
</organism>
<evidence type="ECO:0000313" key="3">
    <source>
        <dbReference type="Proteomes" id="UP000269721"/>
    </source>
</evidence>
<dbReference type="Proteomes" id="UP000269721">
    <property type="component" value="Unassembled WGS sequence"/>
</dbReference>
<proteinExistence type="predicted"/>
<feature type="compositionally biased region" description="Low complexity" evidence="1">
    <location>
        <begin position="362"/>
        <end position="391"/>
    </location>
</feature>
<accession>A0A4P9WC17</accession>
<keyword evidence="3" id="KW-1185">Reference proteome</keyword>
<feature type="compositionally biased region" description="Low complexity" evidence="1">
    <location>
        <begin position="225"/>
        <end position="239"/>
    </location>
</feature>
<evidence type="ECO:0000256" key="1">
    <source>
        <dbReference type="SAM" id="MobiDB-lite"/>
    </source>
</evidence>
<dbReference type="AlphaFoldDB" id="A0A4P9WC17"/>
<dbReference type="EMBL" id="KZ995753">
    <property type="protein sequence ID" value="RKO90044.1"/>
    <property type="molecule type" value="Genomic_DNA"/>
</dbReference>
<gene>
    <name evidence="2" type="ORF">BDK51DRAFT_43536</name>
</gene>
<protein>
    <submittedName>
        <fullName evidence="2">Uncharacterized protein</fullName>
    </submittedName>
</protein>
<name>A0A4P9WC17_9FUNG</name>
<reference evidence="3" key="1">
    <citation type="journal article" date="2018" name="Nat. Microbiol.">
        <title>Leveraging single-cell genomics to expand the fungal tree of life.</title>
        <authorList>
            <person name="Ahrendt S.R."/>
            <person name="Quandt C.A."/>
            <person name="Ciobanu D."/>
            <person name="Clum A."/>
            <person name="Salamov A."/>
            <person name="Andreopoulos B."/>
            <person name="Cheng J.F."/>
            <person name="Woyke T."/>
            <person name="Pelin A."/>
            <person name="Henrissat B."/>
            <person name="Reynolds N.K."/>
            <person name="Benny G.L."/>
            <person name="Smith M.E."/>
            <person name="James T.Y."/>
            <person name="Grigoriev I.V."/>
        </authorList>
    </citation>
    <scope>NUCLEOTIDE SEQUENCE [LARGE SCALE GENOMIC DNA]</scope>
</reference>